<protein>
    <submittedName>
        <fullName evidence="2">Spore cortex biosynthesis protein YabQ</fullName>
    </submittedName>
</protein>
<feature type="transmembrane region" description="Helical" evidence="1">
    <location>
        <begin position="70"/>
        <end position="89"/>
    </location>
</feature>
<dbReference type="AlphaFoldDB" id="A0A9D0ZNY7"/>
<keyword evidence="1" id="KW-0812">Transmembrane</keyword>
<reference evidence="2" key="2">
    <citation type="journal article" date="2021" name="PeerJ">
        <title>Extensive microbial diversity within the chicken gut microbiome revealed by metagenomics and culture.</title>
        <authorList>
            <person name="Gilroy R."/>
            <person name="Ravi A."/>
            <person name="Getino M."/>
            <person name="Pursley I."/>
            <person name="Horton D.L."/>
            <person name="Alikhan N.F."/>
            <person name="Baker D."/>
            <person name="Gharbi K."/>
            <person name="Hall N."/>
            <person name="Watson M."/>
            <person name="Adriaenssens E.M."/>
            <person name="Foster-Nyarko E."/>
            <person name="Jarju S."/>
            <person name="Secka A."/>
            <person name="Antonio M."/>
            <person name="Oren A."/>
            <person name="Chaudhuri R.R."/>
            <person name="La Ragione R."/>
            <person name="Hildebrand F."/>
            <person name="Pallen M.J."/>
        </authorList>
    </citation>
    <scope>NUCLEOTIDE SEQUENCE</scope>
    <source>
        <strain evidence="2">ChiSjej6B24-2974</strain>
    </source>
</reference>
<gene>
    <name evidence="2" type="ORF">IAA52_11515</name>
</gene>
<sequence>MLFSTIGQWRVFAAMMVAGVLVGCIYGLLALVRRLLQAGTLISLAADLAFGALSAVVLGGMLTFANYGEARLYAFLGAGAGLALYALGLHRAGRALCARLGHIIRRILRRIAKFRLIKVIFR</sequence>
<comment type="caution">
    <text evidence="2">The sequence shown here is derived from an EMBL/GenBank/DDBJ whole genome shotgun (WGS) entry which is preliminary data.</text>
</comment>
<dbReference type="EMBL" id="DVFZ01000106">
    <property type="protein sequence ID" value="HIQ83717.1"/>
    <property type="molecule type" value="Genomic_DNA"/>
</dbReference>
<feature type="transmembrane region" description="Helical" evidence="1">
    <location>
        <begin position="12"/>
        <end position="32"/>
    </location>
</feature>
<evidence type="ECO:0000313" key="2">
    <source>
        <dbReference type="EMBL" id="HIQ83717.1"/>
    </source>
</evidence>
<organism evidence="2 3">
    <name type="scientific">Candidatus Pullichristensenella stercorigallinarum</name>
    <dbReference type="NCBI Taxonomy" id="2840909"/>
    <lineage>
        <taxon>Bacteria</taxon>
        <taxon>Bacillati</taxon>
        <taxon>Bacillota</taxon>
        <taxon>Clostridia</taxon>
        <taxon>Candidatus Pullichristensenella</taxon>
    </lineage>
</organism>
<evidence type="ECO:0000256" key="1">
    <source>
        <dbReference type="SAM" id="Phobius"/>
    </source>
</evidence>
<dbReference type="NCBIfam" id="TIGR02893">
    <property type="entry name" value="spore_yabQ"/>
    <property type="match status" value="1"/>
</dbReference>
<accession>A0A9D0ZNY7</accession>
<proteinExistence type="predicted"/>
<reference evidence="2" key="1">
    <citation type="submission" date="2020-10" db="EMBL/GenBank/DDBJ databases">
        <authorList>
            <person name="Gilroy R."/>
        </authorList>
    </citation>
    <scope>NUCLEOTIDE SEQUENCE</scope>
    <source>
        <strain evidence="2">ChiSjej6B24-2974</strain>
    </source>
</reference>
<feature type="transmembrane region" description="Helical" evidence="1">
    <location>
        <begin position="44"/>
        <end position="64"/>
    </location>
</feature>
<keyword evidence="1" id="KW-1133">Transmembrane helix</keyword>
<dbReference type="Pfam" id="PF09578">
    <property type="entry name" value="Spore_YabQ"/>
    <property type="match status" value="1"/>
</dbReference>
<dbReference type="InterPro" id="IPR019074">
    <property type="entry name" value="YabQ"/>
</dbReference>
<dbReference type="Proteomes" id="UP000824260">
    <property type="component" value="Unassembled WGS sequence"/>
</dbReference>
<name>A0A9D0ZNY7_9FIRM</name>
<keyword evidence="1" id="KW-0472">Membrane</keyword>
<evidence type="ECO:0000313" key="3">
    <source>
        <dbReference type="Proteomes" id="UP000824260"/>
    </source>
</evidence>